<dbReference type="RefSeq" id="WP_101518932.1">
    <property type="nucleotide sequence ID" value="NZ_PKUS01000037.1"/>
</dbReference>
<evidence type="ECO:0000313" key="1">
    <source>
        <dbReference type="EMBL" id="PLW67124.1"/>
    </source>
</evidence>
<dbReference type="AlphaFoldDB" id="A0A2N5WY12"/>
<gene>
    <name evidence="1" type="ORF">C0039_18595</name>
</gene>
<protein>
    <recommendedName>
        <fullName evidence="3">Curli production assembly/transport component CsgG</fullName>
    </recommendedName>
</protein>
<evidence type="ECO:0008006" key="3">
    <source>
        <dbReference type="Google" id="ProtNLM"/>
    </source>
</evidence>
<dbReference type="Proteomes" id="UP000235005">
    <property type="component" value="Unassembled WGS sequence"/>
</dbReference>
<accession>A0A2N5WY12</accession>
<name>A0A2N5WY12_9GAMM</name>
<keyword evidence="2" id="KW-1185">Reference proteome</keyword>
<proteinExistence type="predicted"/>
<evidence type="ECO:0000313" key="2">
    <source>
        <dbReference type="Proteomes" id="UP000235005"/>
    </source>
</evidence>
<sequence length="296" mass="31499">MKKHVTIIVRAASSFTASGLLVLLGVLAAGSISAEGVSTHGKPTVMVVLQEKVMGVFGTTGWEVPTQAELTVMDQIQQQGFPVVDPATVRRNIVQSKGLRMLEADNVGAAAVGLQHGAQISILGTAISKPAGAKLFETQMQSIQATVTARVIQNDTGEVVATGSATAAVAHIDEVRGGALALEEAAQKLAAQLLPKIIAATEKPQGESRMITLNITGLKSYRHLDYILYFFEEKVTGIAEVYLRSFSNNVAEVSLMYADQPAVLARIIAKESFRGFRLEPTNVTENRIDISAIGND</sequence>
<dbReference type="EMBL" id="PKUS01000037">
    <property type="protein sequence ID" value="PLW67124.1"/>
    <property type="molecule type" value="Genomic_DNA"/>
</dbReference>
<comment type="caution">
    <text evidence="1">The sequence shown here is derived from an EMBL/GenBank/DDBJ whole genome shotgun (WGS) entry which is preliminary data.</text>
</comment>
<organism evidence="1 2">
    <name type="scientific">Pseudohalioglobus lutimaris</name>
    <dbReference type="NCBI Taxonomy" id="1737061"/>
    <lineage>
        <taxon>Bacteria</taxon>
        <taxon>Pseudomonadati</taxon>
        <taxon>Pseudomonadota</taxon>
        <taxon>Gammaproteobacteria</taxon>
        <taxon>Cellvibrionales</taxon>
        <taxon>Halieaceae</taxon>
        <taxon>Pseudohalioglobus</taxon>
    </lineage>
</organism>
<dbReference type="OrthoDB" id="5411902at2"/>
<reference evidence="1 2" key="1">
    <citation type="submission" date="2018-01" db="EMBL/GenBank/DDBJ databases">
        <title>The draft genome sequence of Halioglobus lutimaris HF004.</title>
        <authorList>
            <person name="Du Z.-J."/>
            <person name="Shi M.-J."/>
        </authorList>
    </citation>
    <scope>NUCLEOTIDE SEQUENCE [LARGE SCALE GENOMIC DNA]</scope>
    <source>
        <strain evidence="1 2">HF004</strain>
    </source>
</reference>